<accession>A0A167TGW2</accession>
<reference evidence="2 4" key="1">
    <citation type="journal article" date="2016" name="Mol. Biol. Evol.">
        <title>Comparative Genomics of Early-Diverging Mushroom-Forming Fungi Provides Insights into the Origins of Lignocellulose Decay Capabilities.</title>
        <authorList>
            <person name="Nagy L.G."/>
            <person name="Riley R."/>
            <person name="Tritt A."/>
            <person name="Adam C."/>
            <person name="Daum C."/>
            <person name="Floudas D."/>
            <person name="Sun H."/>
            <person name="Yadav J.S."/>
            <person name="Pangilinan J."/>
            <person name="Larsson K.H."/>
            <person name="Matsuura K."/>
            <person name="Barry K."/>
            <person name="Labutti K."/>
            <person name="Kuo R."/>
            <person name="Ohm R.A."/>
            <person name="Bhattacharya S.S."/>
            <person name="Shirouzu T."/>
            <person name="Yoshinaga Y."/>
            <person name="Martin F.M."/>
            <person name="Grigoriev I.V."/>
            <person name="Hibbett D.S."/>
        </authorList>
    </citation>
    <scope>NUCLEOTIDE SEQUENCE [LARGE SCALE GENOMIC DNA]</scope>
    <source>
        <strain evidence="2 4">CBS 109695</strain>
    </source>
</reference>
<dbReference type="EMBL" id="KV417482">
    <property type="protein sequence ID" value="KZP33397.1"/>
    <property type="molecule type" value="Genomic_DNA"/>
</dbReference>
<dbReference type="Proteomes" id="UP000076532">
    <property type="component" value="Unassembled WGS sequence"/>
</dbReference>
<keyword evidence="1" id="KW-0732">Signal</keyword>
<dbReference type="AlphaFoldDB" id="A0A167TGW2"/>
<evidence type="ECO:0000313" key="2">
    <source>
        <dbReference type="EMBL" id="KZP02927.1"/>
    </source>
</evidence>
<evidence type="ECO:0000313" key="4">
    <source>
        <dbReference type="Proteomes" id="UP000076532"/>
    </source>
</evidence>
<keyword evidence="4" id="KW-1185">Reference proteome</keyword>
<gene>
    <name evidence="3" type="ORF">FIBSPDRAFT_847303</name>
    <name evidence="2" type="ORF">FIBSPDRAFT_879909</name>
</gene>
<feature type="chain" id="PRO_5007997466" description="Secreted protein" evidence="1">
    <location>
        <begin position="20"/>
        <end position="86"/>
    </location>
</feature>
<proteinExistence type="predicted"/>
<evidence type="ECO:0000256" key="1">
    <source>
        <dbReference type="SAM" id="SignalP"/>
    </source>
</evidence>
<sequence length="86" mass="9115">MLLAMLMCTSASLPAGGSSTQVYTSNSDTSTSSLHKMHSVSLLQQHLSLTNSVHRPQDDCSECAYLISVGTGPVSRTTGDGVERRD</sequence>
<evidence type="ECO:0008006" key="5">
    <source>
        <dbReference type="Google" id="ProtNLM"/>
    </source>
</evidence>
<organism evidence="2 4">
    <name type="scientific">Athelia psychrophila</name>
    <dbReference type="NCBI Taxonomy" id="1759441"/>
    <lineage>
        <taxon>Eukaryota</taxon>
        <taxon>Fungi</taxon>
        <taxon>Dikarya</taxon>
        <taxon>Basidiomycota</taxon>
        <taxon>Agaricomycotina</taxon>
        <taxon>Agaricomycetes</taxon>
        <taxon>Agaricomycetidae</taxon>
        <taxon>Atheliales</taxon>
        <taxon>Atheliaceae</taxon>
        <taxon>Athelia</taxon>
    </lineage>
</organism>
<protein>
    <recommendedName>
        <fullName evidence="5">Secreted protein</fullName>
    </recommendedName>
</protein>
<evidence type="ECO:0000313" key="3">
    <source>
        <dbReference type="EMBL" id="KZP33397.1"/>
    </source>
</evidence>
<dbReference type="EMBL" id="KV418236">
    <property type="protein sequence ID" value="KZP02927.1"/>
    <property type="molecule type" value="Genomic_DNA"/>
</dbReference>
<name>A0A167TGW2_9AGAM</name>
<feature type="signal peptide" evidence="1">
    <location>
        <begin position="1"/>
        <end position="19"/>
    </location>
</feature>